<dbReference type="InterPro" id="IPR000192">
    <property type="entry name" value="Aminotrans_V_dom"/>
</dbReference>
<keyword evidence="8" id="KW-1185">Reference proteome</keyword>
<dbReference type="SUPFAM" id="SSF53383">
    <property type="entry name" value="PLP-dependent transferases"/>
    <property type="match status" value="1"/>
</dbReference>
<dbReference type="Pfam" id="PF00266">
    <property type="entry name" value="Aminotran_5"/>
    <property type="match status" value="1"/>
</dbReference>
<dbReference type="STRING" id="1561.NPD11_2068"/>
<dbReference type="KEGG" id="cbv:U729_924"/>
<dbReference type="EMBL" id="CP006905">
    <property type="protein sequence ID" value="AIY85074.1"/>
    <property type="molecule type" value="Genomic_DNA"/>
</dbReference>
<dbReference type="HOGENOM" id="CLU_027686_1_1_9"/>
<reference evidence="7 8" key="1">
    <citation type="journal article" date="2015" name="Infect. Genet. Evol.">
        <title>Genomic sequences of six botulinum neurotoxin-producing strains representing three clostridial species illustrate the mobility and diversity of botulinum neurotoxin genes.</title>
        <authorList>
            <person name="Smith T.J."/>
            <person name="Hill K.K."/>
            <person name="Xie G."/>
            <person name="Foley B.T."/>
            <person name="Williamson C.H."/>
            <person name="Foster J.T."/>
            <person name="Johnson S.L."/>
            <person name="Chertkov O."/>
            <person name="Teshima H."/>
            <person name="Gibbons H.S."/>
            <person name="Johnsky L.A."/>
            <person name="Karavis M.A."/>
            <person name="Smith L.A."/>
        </authorList>
    </citation>
    <scope>NUCLEOTIDE SEQUENCE [LARGE SCALE GENOMIC DNA]</scope>
    <source>
        <strain evidence="7">Sullivan</strain>
    </source>
</reference>
<evidence type="ECO:0000256" key="3">
    <source>
        <dbReference type="ARBA" id="ARBA00022898"/>
    </source>
</evidence>
<evidence type="ECO:0000313" key="7">
    <source>
        <dbReference type="EMBL" id="AIY85074.1"/>
    </source>
</evidence>
<dbReference type="InterPro" id="IPR015421">
    <property type="entry name" value="PyrdxlP-dep_Trfase_major"/>
</dbReference>
<comment type="similarity">
    <text evidence="2">Belongs to the class-V pyridoxal-phosphate-dependent aminotransferase family.</text>
</comment>
<dbReference type="InterPro" id="IPR024169">
    <property type="entry name" value="SP_NH2Trfase/AEP_transaminase"/>
</dbReference>
<dbReference type="eggNOG" id="COG0075">
    <property type="taxonomic scope" value="Bacteria"/>
</dbReference>
<accession>A0A0A7FZL4</accession>
<evidence type="ECO:0000259" key="6">
    <source>
        <dbReference type="Pfam" id="PF00266"/>
    </source>
</evidence>
<dbReference type="PANTHER" id="PTHR21152">
    <property type="entry name" value="AMINOTRANSFERASE CLASS V"/>
    <property type="match status" value="1"/>
</dbReference>
<evidence type="ECO:0000313" key="8">
    <source>
        <dbReference type="Proteomes" id="UP000030635"/>
    </source>
</evidence>
<protein>
    <submittedName>
        <fullName evidence="7">Aminotransferase class-V family protein</fullName>
    </submittedName>
</protein>
<comment type="cofactor">
    <cofactor evidence="1 5">
        <name>pyridoxal 5'-phosphate</name>
        <dbReference type="ChEBI" id="CHEBI:597326"/>
    </cofactor>
</comment>
<dbReference type="PIRSF" id="PIRSF000524">
    <property type="entry name" value="SPT"/>
    <property type="match status" value="1"/>
</dbReference>
<keyword evidence="7" id="KW-0032">Aminotransferase</keyword>
<dbReference type="Gene3D" id="3.40.640.10">
    <property type="entry name" value="Type I PLP-dependent aspartate aminotransferase-like (Major domain)"/>
    <property type="match status" value="1"/>
</dbReference>
<name>A0A0A7FZL4_9CLOT</name>
<dbReference type="Proteomes" id="UP000030635">
    <property type="component" value="Chromosome"/>
</dbReference>
<dbReference type="InterPro" id="IPR015424">
    <property type="entry name" value="PyrdxlP-dep_Trfase"/>
</dbReference>
<dbReference type="Gene3D" id="3.90.1150.10">
    <property type="entry name" value="Aspartate Aminotransferase, domain 1"/>
    <property type="match status" value="1"/>
</dbReference>
<sequence>MHKKLFIPGPVEVRPEVLEKMSTPMIGHRSKDASILQRRISDNLRKLFFTESEILLSTTSGSGLMEGAIRSCTLKKAAVFSVGAFGKRWYNMALNNNVQADLFEVEMGKGVTPEMVDDALKTGEYDLVAVTHNETSTGVMNPIKEIGEVIKKYPDVVFIVDAVSSAAGTKIEVDKWGIDICITSSQKALGLPPGMAVCTFSNKAKERAEKVPNRGFYLDLLSLYKYIQKKDYQYPSTPSLSHMFALDYQLDCILNKEGLENRFNRHIEMAKRVREWGKKYFELFPEKDELLSNTLTTIKNTRGISIKELNENLGERGFAISNGYGDLKEKTFRIAHMADCQMEDIDELLENIEDILGL</sequence>
<dbReference type="AlphaFoldDB" id="A0A0A7FZL4"/>
<evidence type="ECO:0000256" key="1">
    <source>
        <dbReference type="ARBA" id="ARBA00001933"/>
    </source>
</evidence>
<feature type="domain" description="Aminotransferase class V" evidence="6">
    <location>
        <begin position="89"/>
        <end position="323"/>
    </location>
</feature>
<evidence type="ECO:0000256" key="4">
    <source>
        <dbReference type="PIRSR" id="PIRSR000524-1"/>
    </source>
</evidence>
<evidence type="ECO:0000256" key="2">
    <source>
        <dbReference type="ARBA" id="ARBA00009236"/>
    </source>
</evidence>
<dbReference type="RefSeq" id="WP_039312059.1">
    <property type="nucleotide sequence ID" value="NZ_CP006905.1"/>
</dbReference>
<dbReference type="PANTHER" id="PTHR21152:SF40">
    <property type="entry name" value="ALANINE--GLYOXYLATE AMINOTRANSFERASE"/>
    <property type="match status" value="1"/>
</dbReference>
<keyword evidence="3 5" id="KW-0663">Pyridoxal phosphate</keyword>
<proteinExistence type="inferred from homology"/>
<dbReference type="InterPro" id="IPR015422">
    <property type="entry name" value="PyrdxlP-dep_Trfase_small"/>
</dbReference>
<feature type="modified residue" description="N6-(pyridoxal phosphate)lysine" evidence="5">
    <location>
        <position position="187"/>
    </location>
</feature>
<dbReference type="OrthoDB" id="389074at2"/>
<evidence type="ECO:0000256" key="5">
    <source>
        <dbReference type="PIRSR" id="PIRSR000524-50"/>
    </source>
</evidence>
<dbReference type="GO" id="GO:0019265">
    <property type="term" value="P:glycine biosynthetic process, by transamination of glyoxylate"/>
    <property type="evidence" value="ECO:0007669"/>
    <property type="project" value="TreeGrafter"/>
</dbReference>
<keyword evidence="7" id="KW-0808">Transferase</keyword>
<feature type="binding site" evidence="4">
    <location>
        <position position="333"/>
    </location>
    <ligand>
        <name>substrate</name>
    </ligand>
</feature>
<gene>
    <name evidence="7" type="ORF">U729_924</name>
</gene>
<organism evidence="7 8">
    <name type="scientific">Clostridium baratii str. Sullivan</name>
    <dbReference type="NCBI Taxonomy" id="1415775"/>
    <lineage>
        <taxon>Bacteria</taxon>
        <taxon>Bacillati</taxon>
        <taxon>Bacillota</taxon>
        <taxon>Clostridia</taxon>
        <taxon>Eubacteriales</taxon>
        <taxon>Clostridiaceae</taxon>
        <taxon>Clostridium</taxon>
    </lineage>
</organism>
<dbReference type="GO" id="GO:0008453">
    <property type="term" value="F:alanine-glyoxylate transaminase activity"/>
    <property type="evidence" value="ECO:0007669"/>
    <property type="project" value="TreeGrafter"/>
</dbReference>
<dbReference type="GO" id="GO:0004760">
    <property type="term" value="F:L-serine-pyruvate transaminase activity"/>
    <property type="evidence" value="ECO:0007669"/>
    <property type="project" value="TreeGrafter"/>
</dbReference>